<organism evidence="5 6">
    <name type="scientific">Lactobacillus apis</name>
    <dbReference type="NCBI Taxonomy" id="303541"/>
    <lineage>
        <taxon>Bacteria</taxon>
        <taxon>Bacillati</taxon>
        <taxon>Bacillota</taxon>
        <taxon>Bacilli</taxon>
        <taxon>Lactobacillales</taxon>
        <taxon>Lactobacillaceae</taxon>
        <taxon>Lactobacillus</taxon>
    </lineage>
</organism>
<dbReference type="GO" id="GO:0016787">
    <property type="term" value="F:hydrolase activity"/>
    <property type="evidence" value="ECO:0007669"/>
    <property type="project" value="UniProtKB-KW"/>
</dbReference>
<reference evidence="5 6" key="1">
    <citation type="submission" date="2015-01" db="EMBL/GenBank/DDBJ databases">
        <title>Comparative genomics of the lactic acid bacteria isolated from the honey bee gut.</title>
        <authorList>
            <person name="Ellegaard K.M."/>
            <person name="Tamarit D."/>
            <person name="Javelind E."/>
            <person name="Olofsson T."/>
            <person name="Andersson S.G."/>
            <person name="Vasquez A."/>
        </authorList>
    </citation>
    <scope>NUCLEOTIDE SEQUENCE [LARGE SCALE GENOMIC DNA]</scope>
    <source>
        <strain evidence="5 6">Hma11</strain>
    </source>
</reference>
<keyword evidence="6" id="KW-1185">Reference proteome</keyword>
<dbReference type="InterPro" id="IPR015797">
    <property type="entry name" value="NUDIX_hydrolase-like_dom_sf"/>
</dbReference>
<proteinExistence type="inferred from homology"/>
<accession>A0A0F4LRN3</accession>
<evidence type="ECO:0000313" key="6">
    <source>
        <dbReference type="Proteomes" id="UP000033682"/>
    </source>
</evidence>
<dbReference type="HOGENOM" id="CLU_037162_20_1_9"/>
<dbReference type="PROSITE" id="PS51462">
    <property type="entry name" value="NUDIX"/>
    <property type="match status" value="1"/>
</dbReference>
<dbReference type="InterPro" id="IPR020084">
    <property type="entry name" value="NUDIX_hydrolase_CS"/>
</dbReference>
<gene>
    <name evidence="5" type="ORF">JF72_07410</name>
</gene>
<keyword evidence="2 3" id="KW-0378">Hydrolase</keyword>
<dbReference type="PRINTS" id="PR00502">
    <property type="entry name" value="NUDIXFAMILY"/>
</dbReference>
<evidence type="ECO:0000259" key="4">
    <source>
        <dbReference type="PROSITE" id="PS51462"/>
    </source>
</evidence>
<feature type="domain" description="Nudix hydrolase" evidence="4">
    <location>
        <begin position="4"/>
        <end position="143"/>
    </location>
</feature>
<dbReference type="PANTHER" id="PTHR43736">
    <property type="entry name" value="ADP-RIBOSE PYROPHOSPHATASE"/>
    <property type="match status" value="1"/>
</dbReference>
<name>A0A0F4LRN3_9LACO</name>
<protein>
    <submittedName>
        <fullName evidence="5">MutT/nudix family protein</fullName>
    </submittedName>
</protein>
<dbReference type="EMBL" id="JXLG01000005">
    <property type="protein sequence ID" value="KJY61457.1"/>
    <property type="molecule type" value="Genomic_DNA"/>
</dbReference>
<dbReference type="Gene3D" id="3.90.79.10">
    <property type="entry name" value="Nucleoside Triphosphate Pyrophosphohydrolase"/>
    <property type="match status" value="1"/>
</dbReference>
<evidence type="ECO:0000256" key="1">
    <source>
        <dbReference type="ARBA" id="ARBA00005582"/>
    </source>
</evidence>
<evidence type="ECO:0000313" key="5">
    <source>
        <dbReference type="EMBL" id="KJY61457.1"/>
    </source>
</evidence>
<comment type="caution">
    <text evidence="5">The sequence shown here is derived from an EMBL/GenBank/DDBJ whole genome shotgun (WGS) entry which is preliminary data.</text>
</comment>
<dbReference type="InterPro" id="IPR000086">
    <property type="entry name" value="NUDIX_hydrolase_dom"/>
</dbReference>
<dbReference type="STRING" id="303541.JF72_07410"/>
<dbReference type="PANTHER" id="PTHR43736:SF1">
    <property type="entry name" value="DIHYDRONEOPTERIN TRIPHOSPHATE DIPHOSPHATASE"/>
    <property type="match status" value="1"/>
</dbReference>
<dbReference type="PROSITE" id="PS00893">
    <property type="entry name" value="NUDIX_BOX"/>
    <property type="match status" value="1"/>
</dbReference>
<dbReference type="Proteomes" id="UP000033682">
    <property type="component" value="Unassembled WGS sequence"/>
</dbReference>
<dbReference type="AlphaFoldDB" id="A0A0F4LRN3"/>
<evidence type="ECO:0000256" key="3">
    <source>
        <dbReference type="RuleBase" id="RU003476"/>
    </source>
</evidence>
<sequence length="166" mass="18903">MTEKYHRAFGCYGIIGNKKDLVVIKKLGGPYINRYDLPGGSLEDGEGLNHALVREVKEETGLSVLDFHQIGVTSFRYPWDYEKWHFNQHICVFYEVTKTDGSLAAEVDQFEGQDALGAVRVSLDQLNLENSSPLVLKAKEYLLKRNSFSLADQTFQKWPILKKAVF</sequence>
<dbReference type="RefSeq" id="WP_046308121.1">
    <property type="nucleotide sequence ID" value="NZ_KQ034000.1"/>
</dbReference>
<dbReference type="CDD" id="cd04686">
    <property type="entry name" value="NUDIX_Hydrolase"/>
    <property type="match status" value="1"/>
</dbReference>
<dbReference type="InterPro" id="IPR020476">
    <property type="entry name" value="Nudix_hydrolase"/>
</dbReference>
<comment type="similarity">
    <text evidence="1 3">Belongs to the Nudix hydrolase family.</text>
</comment>
<dbReference type="PATRIC" id="fig|303541.3.peg.898"/>
<dbReference type="Pfam" id="PF00293">
    <property type="entry name" value="NUDIX"/>
    <property type="match status" value="1"/>
</dbReference>
<dbReference type="SUPFAM" id="SSF55811">
    <property type="entry name" value="Nudix"/>
    <property type="match status" value="1"/>
</dbReference>
<evidence type="ECO:0000256" key="2">
    <source>
        <dbReference type="ARBA" id="ARBA00022801"/>
    </source>
</evidence>